<accession>A0ABQ5FUD2</accession>
<feature type="region of interest" description="Disordered" evidence="1">
    <location>
        <begin position="1"/>
        <end position="20"/>
    </location>
</feature>
<proteinExistence type="predicted"/>
<evidence type="ECO:0000256" key="1">
    <source>
        <dbReference type="SAM" id="MobiDB-lite"/>
    </source>
</evidence>
<name>A0ABQ5FUD2_9ASTR</name>
<reference evidence="2" key="2">
    <citation type="submission" date="2022-01" db="EMBL/GenBank/DDBJ databases">
        <authorList>
            <person name="Yamashiro T."/>
            <person name="Shiraishi A."/>
            <person name="Satake H."/>
            <person name="Nakayama K."/>
        </authorList>
    </citation>
    <scope>NUCLEOTIDE SEQUENCE</scope>
</reference>
<evidence type="ECO:0000313" key="3">
    <source>
        <dbReference type="Proteomes" id="UP001151760"/>
    </source>
</evidence>
<dbReference type="EMBL" id="BQNB010017748">
    <property type="protein sequence ID" value="GJT66794.1"/>
    <property type="molecule type" value="Genomic_DNA"/>
</dbReference>
<dbReference type="Proteomes" id="UP001151760">
    <property type="component" value="Unassembled WGS sequence"/>
</dbReference>
<organism evidence="2 3">
    <name type="scientific">Tanacetum coccineum</name>
    <dbReference type="NCBI Taxonomy" id="301880"/>
    <lineage>
        <taxon>Eukaryota</taxon>
        <taxon>Viridiplantae</taxon>
        <taxon>Streptophyta</taxon>
        <taxon>Embryophyta</taxon>
        <taxon>Tracheophyta</taxon>
        <taxon>Spermatophyta</taxon>
        <taxon>Magnoliopsida</taxon>
        <taxon>eudicotyledons</taxon>
        <taxon>Gunneridae</taxon>
        <taxon>Pentapetalae</taxon>
        <taxon>asterids</taxon>
        <taxon>campanulids</taxon>
        <taxon>Asterales</taxon>
        <taxon>Asteraceae</taxon>
        <taxon>Asteroideae</taxon>
        <taxon>Anthemideae</taxon>
        <taxon>Anthemidinae</taxon>
        <taxon>Tanacetum</taxon>
    </lineage>
</organism>
<keyword evidence="3" id="KW-1185">Reference proteome</keyword>
<sequence>MSLHGSFLKDKRRQSMNTLTPRAPKYKMVVPTSEKTYRHNKARDYKAKCYEDQKMKNSEQTIRNKATYLSLKFRPERVLILEESLHQRAIGGAEDSTCLLYRYSERLMTFLDDQDQASTSPTMPDALILAKALLEEYSSLVYKLVSLDVKENKNALQLSSQRQSNGLIAARLCSSNVDEDTTSRLWLQLQQNTMYCDSQSAIAISCNPVQHSRTKHIHTRYHFIKEHVENGEAEVYQVSNDDTIVAQRWLEEKQLEEKTNTDCLVKDQEKEYHTGWKIKMSNALDSCNQRSTQQCMKSEVAKHLGVAWIQQQNVEDTTKSTYLVNRSPLSAIGFKKSIDMLGALHGFKFEVEPHGNVDHVVGSQEVQTQDLIYYHSTRDTEQHSA</sequence>
<comment type="caution">
    <text evidence="2">The sequence shown here is derived from an EMBL/GenBank/DDBJ whole genome shotgun (WGS) entry which is preliminary data.</text>
</comment>
<evidence type="ECO:0000313" key="2">
    <source>
        <dbReference type="EMBL" id="GJT66794.1"/>
    </source>
</evidence>
<reference evidence="2" key="1">
    <citation type="journal article" date="2022" name="Int. J. Mol. Sci.">
        <title>Draft Genome of Tanacetum Coccineum: Genomic Comparison of Closely Related Tanacetum-Family Plants.</title>
        <authorList>
            <person name="Yamashiro T."/>
            <person name="Shiraishi A."/>
            <person name="Nakayama K."/>
            <person name="Satake H."/>
        </authorList>
    </citation>
    <scope>NUCLEOTIDE SEQUENCE</scope>
</reference>
<dbReference type="CDD" id="cd09272">
    <property type="entry name" value="RNase_HI_RT_Ty1"/>
    <property type="match status" value="1"/>
</dbReference>
<protein>
    <submittedName>
        <fullName evidence="2">Zinc finger, CCHC-type containing protein</fullName>
    </submittedName>
</protein>
<gene>
    <name evidence="2" type="ORF">Tco_1018274</name>
</gene>